<comment type="caution">
    <text evidence="4">The sequence shown here is derived from an EMBL/GenBank/DDBJ whole genome shotgun (WGS) entry which is preliminary data.</text>
</comment>
<dbReference type="GO" id="GO:0016491">
    <property type="term" value="F:oxidoreductase activity"/>
    <property type="evidence" value="ECO:0007669"/>
    <property type="project" value="UniProtKB-KW"/>
</dbReference>
<dbReference type="AlphaFoldDB" id="A0A2W7MJY6"/>
<gene>
    <name evidence="4" type="ORF">C7437_101573</name>
</gene>
<evidence type="ECO:0000256" key="1">
    <source>
        <dbReference type="ARBA" id="ARBA00022630"/>
    </source>
</evidence>
<protein>
    <submittedName>
        <fullName evidence="4">2,4-dienoyl-CoA reductase-like NADH-dependent reductase (Old Yellow Enzyme family)</fullName>
    </submittedName>
</protein>
<keyword evidence="5" id="KW-1185">Reference proteome</keyword>
<dbReference type="PANTHER" id="PTHR43656">
    <property type="entry name" value="BINDING OXIDOREDUCTASE, PUTATIVE (AFU_ORTHOLOGUE AFUA_2G08260)-RELATED"/>
    <property type="match status" value="1"/>
</dbReference>
<dbReference type="PANTHER" id="PTHR43656:SF2">
    <property type="entry name" value="BINDING OXIDOREDUCTASE, PUTATIVE (AFU_ORTHOLOGUE AFUA_2G08260)-RELATED"/>
    <property type="match status" value="1"/>
</dbReference>
<reference evidence="4 5" key="1">
    <citation type="submission" date="2018-06" db="EMBL/GenBank/DDBJ databases">
        <title>Genomic Encyclopedia of Type Strains, Phase IV (KMG-IV): sequencing the most valuable type-strain genomes for metagenomic binning, comparative biology and taxonomic classification.</title>
        <authorList>
            <person name="Goeker M."/>
        </authorList>
    </citation>
    <scope>NUCLEOTIDE SEQUENCE [LARGE SCALE GENOMIC DNA]</scope>
    <source>
        <strain evidence="4 5">DSM 5</strain>
    </source>
</reference>
<evidence type="ECO:0000259" key="3">
    <source>
        <dbReference type="Pfam" id="PF00724"/>
    </source>
</evidence>
<name>A0A2W7MJY6_9BACI</name>
<dbReference type="RefSeq" id="WP_111438105.1">
    <property type="nucleotide sequence ID" value="NZ_QKZI01000001.1"/>
</dbReference>
<dbReference type="Pfam" id="PF00724">
    <property type="entry name" value="Oxidored_FMN"/>
    <property type="match status" value="1"/>
</dbReference>
<proteinExistence type="predicted"/>
<dbReference type="Proteomes" id="UP000248646">
    <property type="component" value="Unassembled WGS sequence"/>
</dbReference>
<evidence type="ECO:0000313" key="4">
    <source>
        <dbReference type="EMBL" id="PZX07457.1"/>
    </source>
</evidence>
<evidence type="ECO:0000313" key="5">
    <source>
        <dbReference type="Proteomes" id="UP000248646"/>
    </source>
</evidence>
<keyword evidence="2" id="KW-0560">Oxidoreductase</keyword>
<dbReference type="InterPro" id="IPR013785">
    <property type="entry name" value="Aldolase_TIM"/>
</dbReference>
<sequence length="383" mass="42467">MNKKYSPLFNPFTFRSGVEVKNRLLMAPMTTFSADEQDYVSDAELAYYEKRADGVGVVITACAYVSKGGKGFEGQMAIDCDETIPRLTLLANTIQQKGAKAVVQIYHGGRIAVPALIPNGETVSASSVAPLLDRGFYSIDQAPKALTHTEVLDIIKDFGDATRRAIEAGFDGVELHGASGYLLQQFYSPHSNIRDDEWGGNETKRLAFSLAIIDEVKRVVKEYAEKPFLVGYRFSPEEPETPGITMKETNTLMDTLIEKELDYLHLALTDAWSKPRRGIVSDKSRTEILADYIAGRVPLIGVGSIQTAEDALQVMTKANVPFVSIGRALIMDPKWVEKIAQGEEQSIVREIQQDKQQELTIPDPLWQLICTVDGWFPLEKVTS</sequence>
<accession>A0A2W7MJY6</accession>
<organism evidence="4 5">
    <name type="scientific">Psychrobacillus insolitus</name>
    <dbReference type="NCBI Taxonomy" id="1461"/>
    <lineage>
        <taxon>Bacteria</taxon>
        <taxon>Bacillati</taxon>
        <taxon>Bacillota</taxon>
        <taxon>Bacilli</taxon>
        <taxon>Bacillales</taxon>
        <taxon>Bacillaceae</taxon>
        <taxon>Psychrobacillus</taxon>
    </lineage>
</organism>
<feature type="domain" description="NADH:flavin oxidoreductase/NADH oxidase N-terminal" evidence="3">
    <location>
        <begin position="8"/>
        <end position="344"/>
    </location>
</feature>
<dbReference type="CDD" id="cd04735">
    <property type="entry name" value="OYE_like_4_FMN"/>
    <property type="match status" value="1"/>
</dbReference>
<dbReference type="SUPFAM" id="SSF51395">
    <property type="entry name" value="FMN-linked oxidoreductases"/>
    <property type="match status" value="1"/>
</dbReference>
<dbReference type="GO" id="GO:0010181">
    <property type="term" value="F:FMN binding"/>
    <property type="evidence" value="ECO:0007669"/>
    <property type="project" value="InterPro"/>
</dbReference>
<dbReference type="InterPro" id="IPR051799">
    <property type="entry name" value="NADH_flavin_oxidoreductase"/>
</dbReference>
<dbReference type="OrthoDB" id="9772736at2"/>
<evidence type="ECO:0000256" key="2">
    <source>
        <dbReference type="ARBA" id="ARBA00023002"/>
    </source>
</evidence>
<dbReference type="EMBL" id="QKZI01000001">
    <property type="protein sequence ID" value="PZX07457.1"/>
    <property type="molecule type" value="Genomic_DNA"/>
</dbReference>
<keyword evidence="1" id="KW-0285">Flavoprotein</keyword>
<dbReference type="Gene3D" id="3.20.20.70">
    <property type="entry name" value="Aldolase class I"/>
    <property type="match status" value="1"/>
</dbReference>
<dbReference type="InterPro" id="IPR001155">
    <property type="entry name" value="OxRdtase_FMN_N"/>
</dbReference>